<dbReference type="Pfam" id="PF00309">
    <property type="entry name" value="Sigma54_AID"/>
    <property type="match status" value="1"/>
</dbReference>
<evidence type="ECO:0000256" key="7">
    <source>
        <dbReference type="ARBA" id="ARBA00023125"/>
    </source>
</evidence>
<keyword evidence="6 9" id="KW-0731">Sigma factor</keyword>
<proteinExistence type="inferred from homology"/>
<dbReference type="GO" id="GO:0016779">
    <property type="term" value="F:nucleotidyltransferase activity"/>
    <property type="evidence" value="ECO:0007669"/>
    <property type="project" value="UniProtKB-KW"/>
</dbReference>
<evidence type="ECO:0000256" key="1">
    <source>
        <dbReference type="ARBA" id="ARBA00008798"/>
    </source>
</evidence>
<gene>
    <name evidence="12" type="ORF">DYS74_00420</name>
</gene>
<keyword evidence="8 9" id="KW-0804">Transcription</keyword>
<dbReference type="Pfam" id="PF04963">
    <property type="entry name" value="Sigma54_CBD"/>
    <property type="match status" value="1"/>
</dbReference>
<evidence type="ECO:0000256" key="2">
    <source>
        <dbReference type="ARBA" id="ARBA00022478"/>
    </source>
</evidence>
<dbReference type="InterPro" id="IPR007046">
    <property type="entry name" value="RNA_pol_sigma_54_core-bd"/>
</dbReference>
<dbReference type="PROSITE" id="PS50044">
    <property type="entry name" value="SIGMA54_3"/>
    <property type="match status" value="1"/>
</dbReference>
<evidence type="ECO:0000259" key="10">
    <source>
        <dbReference type="Pfam" id="PF04552"/>
    </source>
</evidence>
<dbReference type="GO" id="GO:0006352">
    <property type="term" value="P:DNA-templated transcription initiation"/>
    <property type="evidence" value="ECO:0007669"/>
    <property type="project" value="InterPro"/>
</dbReference>
<dbReference type="GO" id="GO:0016987">
    <property type="term" value="F:sigma factor activity"/>
    <property type="evidence" value="ECO:0007669"/>
    <property type="project" value="UniProtKB-KW"/>
</dbReference>
<dbReference type="PANTHER" id="PTHR32248:SF4">
    <property type="entry name" value="RNA POLYMERASE SIGMA-54 FACTOR"/>
    <property type="match status" value="1"/>
</dbReference>
<organism evidence="12 13">
    <name type="scientific">Paenirhodobacter hankyongi</name>
    <dbReference type="NCBI Taxonomy" id="2294033"/>
    <lineage>
        <taxon>Bacteria</taxon>
        <taxon>Pseudomonadati</taxon>
        <taxon>Pseudomonadota</taxon>
        <taxon>Alphaproteobacteria</taxon>
        <taxon>Rhodobacterales</taxon>
        <taxon>Rhodobacter group</taxon>
        <taxon>Paenirhodobacter</taxon>
    </lineage>
</organism>
<accession>A0A421BWV6</accession>
<evidence type="ECO:0000256" key="5">
    <source>
        <dbReference type="ARBA" id="ARBA00023015"/>
    </source>
</evidence>
<dbReference type="Proteomes" id="UP000279673">
    <property type="component" value="Unassembled WGS sequence"/>
</dbReference>
<name>A0A421BWV6_9RHOB</name>
<dbReference type="InterPro" id="IPR038709">
    <property type="entry name" value="RpoN_core-bd_sf"/>
</dbReference>
<dbReference type="GO" id="GO:0001216">
    <property type="term" value="F:DNA-binding transcription activator activity"/>
    <property type="evidence" value="ECO:0007669"/>
    <property type="project" value="InterPro"/>
</dbReference>
<feature type="domain" description="RNA polymerase sigma factor 54 DNA-binding" evidence="10">
    <location>
        <begin position="253"/>
        <end position="404"/>
    </location>
</feature>
<dbReference type="InterPro" id="IPR000394">
    <property type="entry name" value="RNA_pol_sigma_54"/>
</dbReference>
<keyword evidence="4 9" id="KW-0548">Nucleotidyltransferase</keyword>
<evidence type="ECO:0000256" key="9">
    <source>
        <dbReference type="PIRNR" id="PIRNR000774"/>
    </source>
</evidence>
<feature type="domain" description="RNA polymerase sigma factor 54 core-binding" evidence="11">
    <location>
        <begin position="64"/>
        <end position="243"/>
    </location>
</feature>
<dbReference type="Pfam" id="PF04552">
    <property type="entry name" value="Sigma54_DBD"/>
    <property type="match status" value="1"/>
</dbReference>
<dbReference type="PANTHER" id="PTHR32248">
    <property type="entry name" value="RNA POLYMERASE SIGMA-54 FACTOR"/>
    <property type="match status" value="1"/>
</dbReference>
<dbReference type="Gene3D" id="1.10.10.1330">
    <property type="entry name" value="RNA polymerase sigma-54 factor, core-binding domain"/>
    <property type="match status" value="1"/>
</dbReference>
<evidence type="ECO:0000256" key="6">
    <source>
        <dbReference type="ARBA" id="ARBA00023082"/>
    </source>
</evidence>
<evidence type="ECO:0000256" key="8">
    <source>
        <dbReference type="ARBA" id="ARBA00023163"/>
    </source>
</evidence>
<comment type="caution">
    <text evidence="12">The sequence shown here is derived from an EMBL/GenBank/DDBJ whole genome shotgun (WGS) entry which is preliminary data.</text>
</comment>
<dbReference type="RefSeq" id="WP_121530192.1">
    <property type="nucleotide sequence ID" value="NZ_RCHI01000001.1"/>
</dbReference>
<comment type="similarity">
    <text evidence="1 9">Belongs to the sigma-54 factor family.</text>
</comment>
<keyword evidence="5 9" id="KW-0805">Transcription regulation</keyword>
<evidence type="ECO:0000256" key="3">
    <source>
        <dbReference type="ARBA" id="ARBA00022679"/>
    </source>
</evidence>
<dbReference type="GO" id="GO:0003677">
    <property type="term" value="F:DNA binding"/>
    <property type="evidence" value="ECO:0007669"/>
    <property type="project" value="UniProtKB-KW"/>
</dbReference>
<protein>
    <recommendedName>
        <fullName evidence="9">RNA polymerase sigma-54 factor</fullName>
    </recommendedName>
</protein>
<evidence type="ECO:0000256" key="4">
    <source>
        <dbReference type="ARBA" id="ARBA00022695"/>
    </source>
</evidence>
<comment type="function">
    <text evidence="9">Sigma factors are initiation factors that promote the attachment of RNA polymerase to specific initiation sites and are then released.</text>
</comment>
<dbReference type="Gene3D" id="1.10.10.60">
    <property type="entry name" value="Homeodomain-like"/>
    <property type="match status" value="1"/>
</dbReference>
<dbReference type="PRINTS" id="PR00045">
    <property type="entry name" value="SIGMA54FCT"/>
</dbReference>
<reference evidence="12 13" key="1">
    <citation type="submission" date="2018-10" db="EMBL/GenBank/DDBJ databases">
        <title>Rhodobacter sp . BO-81.</title>
        <authorList>
            <person name="Im W.T."/>
        </authorList>
    </citation>
    <scope>NUCLEOTIDE SEQUENCE [LARGE SCALE GENOMIC DNA]</scope>
    <source>
        <strain evidence="12 13">BO-81</strain>
    </source>
</reference>
<keyword evidence="13" id="KW-1185">Reference proteome</keyword>
<evidence type="ECO:0000313" key="12">
    <source>
        <dbReference type="EMBL" id="RLL72826.1"/>
    </source>
</evidence>
<dbReference type="AlphaFoldDB" id="A0A421BWV6"/>
<keyword evidence="2 9" id="KW-0240">DNA-directed RNA polymerase</keyword>
<dbReference type="InterPro" id="IPR007634">
    <property type="entry name" value="RNA_pol_sigma_54_DNA-bd"/>
</dbReference>
<keyword evidence="7 9" id="KW-0238">DNA-binding</keyword>
<dbReference type="PIRSF" id="PIRSF000774">
    <property type="entry name" value="RpoN"/>
    <property type="match status" value="1"/>
</dbReference>
<dbReference type="EMBL" id="RCHI01000001">
    <property type="protein sequence ID" value="RLL72826.1"/>
    <property type="molecule type" value="Genomic_DNA"/>
</dbReference>
<evidence type="ECO:0000313" key="13">
    <source>
        <dbReference type="Proteomes" id="UP000279673"/>
    </source>
</evidence>
<evidence type="ECO:0000259" key="11">
    <source>
        <dbReference type="Pfam" id="PF04963"/>
    </source>
</evidence>
<sequence length="404" mass="42156">MKLRQDIALRQQTRLTLSQDLVRAIGLLGLSNLDLGESLREAAAENPFLRLELPRAAALEDVEIADEGPSLIAHVLERLPGLVPAPADRAVALALAEALDAQGFLATPTPAIAARLGLPPAHIEAVLAQLQRIEPRGLFARSLAECLALQLAEEGPIAPEMRRVLEALPTLAEGGPAALARATGLAPDTLAPLLARLRGLTPRPAAGFSTPPARARIADLVFAPEGAGWTVRLNRETAPRLALAAITGPARERRAAQALIAAVERRNAALLALGTALAREQPGFLRDGPAALRPLTRRAVAAAIGLHESTVSRMVAAGSAETPRGTEPLAAFFGRAVAQAENAEAGPAVIARIRALVGAEHPSAPLTDGALAEALAQAGITVSRRVVAKLRARAGIPPRALRRR</sequence>
<dbReference type="GO" id="GO:0000428">
    <property type="term" value="C:DNA-directed RNA polymerase complex"/>
    <property type="evidence" value="ECO:0007669"/>
    <property type="project" value="UniProtKB-KW"/>
</dbReference>
<keyword evidence="3 9" id="KW-0808">Transferase</keyword>